<proteinExistence type="inferred from homology"/>
<evidence type="ECO:0000256" key="1">
    <source>
        <dbReference type="ARBA" id="ARBA00004141"/>
    </source>
</evidence>
<evidence type="ECO:0000256" key="6">
    <source>
        <dbReference type="SAM" id="Phobius"/>
    </source>
</evidence>
<evidence type="ECO:0000256" key="4">
    <source>
        <dbReference type="ARBA" id="ARBA00022989"/>
    </source>
</evidence>
<feature type="transmembrane region" description="Helical" evidence="6">
    <location>
        <begin position="166"/>
        <end position="186"/>
    </location>
</feature>
<dbReference type="Proteomes" id="UP001151518">
    <property type="component" value="Unassembled WGS sequence"/>
</dbReference>
<dbReference type="PANTHER" id="PTHR31123">
    <property type="entry name" value="ACCUMULATION OF DYADS PROTEIN 2-RELATED"/>
    <property type="match status" value="1"/>
</dbReference>
<feature type="transmembrane region" description="Helical" evidence="6">
    <location>
        <begin position="140"/>
        <end position="159"/>
    </location>
</feature>
<reference evidence="7" key="1">
    <citation type="submission" date="2022-07" db="EMBL/GenBank/DDBJ databases">
        <title>Phylogenomic reconstructions and comparative analyses of Kickxellomycotina fungi.</title>
        <authorList>
            <person name="Reynolds N.K."/>
            <person name="Stajich J.E."/>
            <person name="Barry K."/>
            <person name="Grigoriev I.V."/>
            <person name="Crous P."/>
            <person name="Smith M.E."/>
        </authorList>
    </citation>
    <scope>NUCLEOTIDE SEQUENCE</scope>
    <source>
        <strain evidence="7">NRRL 3115</strain>
    </source>
</reference>
<keyword evidence="5 6" id="KW-0472">Membrane</keyword>
<comment type="caution">
    <text evidence="7">The sequence shown here is derived from an EMBL/GenBank/DDBJ whole genome shotgun (WGS) entry which is preliminary data.</text>
</comment>
<evidence type="ECO:0000256" key="5">
    <source>
        <dbReference type="ARBA" id="ARBA00023136"/>
    </source>
</evidence>
<accession>A0A9W8G697</accession>
<dbReference type="Pfam" id="PF01184">
    <property type="entry name" value="Gpr1_Fun34_YaaH"/>
    <property type="match status" value="1"/>
</dbReference>
<feature type="transmembrane region" description="Helical" evidence="6">
    <location>
        <begin position="117"/>
        <end position="134"/>
    </location>
</feature>
<dbReference type="GO" id="GO:0015123">
    <property type="term" value="F:acetate transmembrane transporter activity"/>
    <property type="evidence" value="ECO:0007669"/>
    <property type="project" value="TreeGrafter"/>
</dbReference>
<dbReference type="InterPro" id="IPR051633">
    <property type="entry name" value="AceTr"/>
</dbReference>
<evidence type="ECO:0000256" key="2">
    <source>
        <dbReference type="ARBA" id="ARBA00005587"/>
    </source>
</evidence>
<dbReference type="PANTHER" id="PTHR31123:SF1">
    <property type="entry name" value="ACCUMULATION OF DYADS PROTEIN 2-RELATED"/>
    <property type="match status" value="1"/>
</dbReference>
<dbReference type="AlphaFoldDB" id="A0A9W8G697"/>
<evidence type="ECO:0000313" key="8">
    <source>
        <dbReference type="Proteomes" id="UP001151518"/>
    </source>
</evidence>
<keyword evidence="4 6" id="KW-1133">Transmembrane helix</keyword>
<dbReference type="GO" id="GO:0005886">
    <property type="term" value="C:plasma membrane"/>
    <property type="evidence" value="ECO:0007669"/>
    <property type="project" value="TreeGrafter"/>
</dbReference>
<sequence length="308" mass="32938">MYSMVPNGQRWRPFSNPAPLGNSGFAVSTFVSSLHTGAIGIASGAPPNIVVGLALFYGGMAQILAGAWSFASNNAFGAVVFTSYGCYWMSYAAILIPAFGISDMLNNIGAGVRAQSLGIFYLVWAIQTFIFLLGASRSNWGTFALLLFLFVTNLLTCIGDWMQSESVLHASGYVGMFTALIAWYNVAADMLTKETFYCDFPNPAIGIHAMVSGALEPAVHTPFFHDVCQPHIANKLDGRTPGNHFDFVAKLPHSLHGNSHETTASNIIASDGALGVCSCSNSRSAHSGNIREGYTRNGSVGHRDITTF</sequence>
<dbReference type="EMBL" id="JANBTW010000065">
    <property type="protein sequence ID" value="KAJ2673627.1"/>
    <property type="molecule type" value="Genomic_DNA"/>
</dbReference>
<name>A0A9W8G697_9FUNG</name>
<comment type="subcellular location">
    <subcellularLocation>
        <location evidence="1">Membrane</location>
        <topology evidence="1">Multi-pass membrane protein</topology>
    </subcellularLocation>
</comment>
<feature type="transmembrane region" description="Helical" evidence="6">
    <location>
        <begin position="49"/>
        <end position="70"/>
    </location>
</feature>
<keyword evidence="3 6" id="KW-0812">Transmembrane</keyword>
<dbReference type="InterPro" id="IPR000791">
    <property type="entry name" value="Gpr1/Fun34/SatP-like"/>
</dbReference>
<dbReference type="NCBIfam" id="NF038013">
    <property type="entry name" value="AceTr_1"/>
    <property type="match status" value="1"/>
</dbReference>
<protein>
    <submittedName>
        <fullName evidence="7">Uncharacterized protein</fullName>
    </submittedName>
</protein>
<feature type="transmembrane region" description="Helical" evidence="6">
    <location>
        <begin position="76"/>
        <end position="96"/>
    </location>
</feature>
<evidence type="ECO:0000313" key="7">
    <source>
        <dbReference type="EMBL" id="KAJ2673627.1"/>
    </source>
</evidence>
<evidence type="ECO:0000256" key="3">
    <source>
        <dbReference type="ARBA" id="ARBA00022692"/>
    </source>
</evidence>
<dbReference type="OrthoDB" id="3648309at2759"/>
<organism evidence="7 8">
    <name type="scientific">Coemansia spiralis</name>
    <dbReference type="NCBI Taxonomy" id="417178"/>
    <lineage>
        <taxon>Eukaryota</taxon>
        <taxon>Fungi</taxon>
        <taxon>Fungi incertae sedis</taxon>
        <taxon>Zoopagomycota</taxon>
        <taxon>Kickxellomycotina</taxon>
        <taxon>Kickxellomycetes</taxon>
        <taxon>Kickxellales</taxon>
        <taxon>Kickxellaceae</taxon>
        <taxon>Coemansia</taxon>
    </lineage>
</organism>
<comment type="similarity">
    <text evidence="2">Belongs to the acetate uptake transporter (AceTr) (TC 2.A.96) family.</text>
</comment>
<gene>
    <name evidence="7" type="ORF">GGI25_004612</name>
</gene>